<keyword evidence="3" id="KW-1185">Reference proteome</keyword>
<sequence length="88" mass="9825">MDHFVVVILDSGDGGVGCGDDDDDDDDDDVSESRLARRLPGQDLNRLGYPKVRTGIHSATAASREDNLLITRSWHPERNSPDQYKRSR</sequence>
<evidence type="ECO:0000313" key="2">
    <source>
        <dbReference type="EMBL" id="GFN87324.1"/>
    </source>
</evidence>
<feature type="compositionally biased region" description="Basic and acidic residues" evidence="1">
    <location>
        <begin position="74"/>
        <end position="88"/>
    </location>
</feature>
<feature type="region of interest" description="Disordered" evidence="1">
    <location>
        <begin position="65"/>
        <end position="88"/>
    </location>
</feature>
<evidence type="ECO:0000313" key="3">
    <source>
        <dbReference type="Proteomes" id="UP000735302"/>
    </source>
</evidence>
<feature type="compositionally biased region" description="Acidic residues" evidence="1">
    <location>
        <begin position="19"/>
        <end position="30"/>
    </location>
</feature>
<dbReference type="EMBL" id="BLXT01001699">
    <property type="protein sequence ID" value="GFN87324.1"/>
    <property type="molecule type" value="Genomic_DNA"/>
</dbReference>
<organism evidence="2 3">
    <name type="scientific">Plakobranchus ocellatus</name>
    <dbReference type="NCBI Taxonomy" id="259542"/>
    <lineage>
        <taxon>Eukaryota</taxon>
        <taxon>Metazoa</taxon>
        <taxon>Spiralia</taxon>
        <taxon>Lophotrochozoa</taxon>
        <taxon>Mollusca</taxon>
        <taxon>Gastropoda</taxon>
        <taxon>Heterobranchia</taxon>
        <taxon>Euthyneura</taxon>
        <taxon>Panpulmonata</taxon>
        <taxon>Sacoglossa</taxon>
        <taxon>Placobranchoidea</taxon>
        <taxon>Plakobranchidae</taxon>
        <taxon>Plakobranchus</taxon>
    </lineage>
</organism>
<evidence type="ECO:0000256" key="1">
    <source>
        <dbReference type="SAM" id="MobiDB-lite"/>
    </source>
</evidence>
<reference evidence="2 3" key="1">
    <citation type="journal article" date="2021" name="Elife">
        <title>Chloroplast acquisition without the gene transfer in kleptoplastic sea slugs, Plakobranchus ocellatus.</title>
        <authorList>
            <person name="Maeda T."/>
            <person name="Takahashi S."/>
            <person name="Yoshida T."/>
            <person name="Shimamura S."/>
            <person name="Takaki Y."/>
            <person name="Nagai Y."/>
            <person name="Toyoda A."/>
            <person name="Suzuki Y."/>
            <person name="Arimoto A."/>
            <person name="Ishii H."/>
            <person name="Satoh N."/>
            <person name="Nishiyama T."/>
            <person name="Hasebe M."/>
            <person name="Maruyama T."/>
            <person name="Minagawa J."/>
            <person name="Obokata J."/>
            <person name="Shigenobu S."/>
        </authorList>
    </citation>
    <scope>NUCLEOTIDE SEQUENCE [LARGE SCALE GENOMIC DNA]</scope>
</reference>
<name>A0AAV3YY11_9GAST</name>
<gene>
    <name evidence="2" type="ORF">PoB_001383000</name>
</gene>
<proteinExistence type="predicted"/>
<comment type="caution">
    <text evidence="2">The sequence shown here is derived from an EMBL/GenBank/DDBJ whole genome shotgun (WGS) entry which is preliminary data.</text>
</comment>
<feature type="region of interest" description="Disordered" evidence="1">
    <location>
        <begin position="11"/>
        <end position="50"/>
    </location>
</feature>
<dbReference type="Proteomes" id="UP000735302">
    <property type="component" value="Unassembled WGS sequence"/>
</dbReference>
<protein>
    <submittedName>
        <fullName evidence="2">Uncharacterized protein</fullName>
    </submittedName>
</protein>
<dbReference type="AlphaFoldDB" id="A0AAV3YY11"/>
<accession>A0AAV3YY11</accession>